<keyword evidence="7" id="KW-1185">Reference proteome</keyword>
<evidence type="ECO:0000256" key="4">
    <source>
        <dbReference type="PROSITE-ProRule" id="PRU00335"/>
    </source>
</evidence>
<dbReference type="Proteomes" id="UP000189777">
    <property type="component" value="Unassembled WGS sequence"/>
</dbReference>
<keyword evidence="2 4" id="KW-0238">DNA-binding</keyword>
<protein>
    <submittedName>
        <fullName evidence="6">Transcriptional regulator, TetR family</fullName>
    </submittedName>
</protein>
<dbReference type="InterPro" id="IPR009057">
    <property type="entry name" value="Homeodomain-like_sf"/>
</dbReference>
<feature type="domain" description="HTH tetR-type" evidence="5">
    <location>
        <begin position="5"/>
        <end position="65"/>
    </location>
</feature>
<dbReference type="SUPFAM" id="SSF46689">
    <property type="entry name" value="Homeodomain-like"/>
    <property type="match status" value="1"/>
</dbReference>
<proteinExistence type="predicted"/>
<dbReference type="PRINTS" id="PR00455">
    <property type="entry name" value="HTHTETR"/>
</dbReference>
<evidence type="ECO:0000313" key="6">
    <source>
        <dbReference type="EMBL" id="SKC67959.1"/>
    </source>
</evidence>
<dbReference type="InterPro" id="IPR050109">
    <property type="entry name" value="HTH-type_TetR-like_transc_reg"/>
</dbReference>
<dbReference type="PANTHER" id="PTHR30055">
    <property type="entry name" value="HTH-TYPE TRANSCRIPTIONAL REGULATOR RUTR"/>
    <property type="match status" value="1"/>
</dbReference>
<dbReference type="EMBL" id="FUZQ01000004">
    <property type="protein sequence ID" value="SKC67959.1"/>
    <property type="molecule type" value="Genomic_DNA"/>
</dbReference>
<dbReference type="GO" id="GO:0003700">
    <property type="term" value="F:DNA-binding transcription factor activity"/>
    <property type="evidence" value="ECO:0007669"/>
    <property type="project" value="TreeGrafter"/>
</dbReference>
<dbReference type="PANTHER" id="PTHR30055:SF234">
    <property type="entry name" value="HTH-TYPE TRANSCRIPTIONAL REGULATOR BETI"/>
    <property type="match status" value="1"/>
</dbReference>
<dbReference type="PROSITE" id="PS50977">
    <property type="entry name" value="HTH_TETR_2"/>
    <property type="match status" value="1"/>
</dbReference>
<dbReference type="Gene3D" id="1.10.357.10">
    <property type="entry name" value="Tetracycline Repressor, domain 2"/>
    <property type="match status" value="1"/>
</dbReference>
<dbReference type="AlphaFoldDB" id="A0A1T5KX41"/>
<organism evidence="6 7">
    <name type="scientific">Krasilnikoviella flava</name>
    <dbReference type="NCBI Taxonomy" id="526729"/>
    <lineage>
        <taxon>Bacteria</taxon>
        <taxon>Bacillati</taxon>
        <taxon>Actinomycetota</taxon>
        <taxon>Actinomycetes</taxon>
        <taxon>Micrococcales</taxon>
        <taxon>Promicromonosporaceae</taxon>
        <taxon>Krasilnikoviella</taxon>
    </lineage>
</organism>
<dbReference type="Pfam" id="PF00440">
    <property type="entry name" value="TetR_N"/>
    <property type="match status" value="1"/>
</dbReference>
<evidence type="ECO:0000256" key="1">
    <source>
        <dbReference type="ARBA" id="ARBA00023015"/>
    </source>
</evidence>
<accession>A0A1T5KX41</accession>
<evidence type="ECO:0000256" key="2">
    <source>
        <dbReference type="ARBA" id="ARBA00023125"/>
    </source>
</evidence>
<dbReference type="GO" id="GO:0000976">
    <property type="term" value="F:transcription cis-regulatory region binding"/>
    <property type="evidence" value="ECO:0007669"/>
    <property type="project" value="TreeGrafter"/>
</dbReference>
<reference evidence="6 7" key="1">
    <citation type="submission" date="2017-02" db="EMBL/GenBank/DDBJ databases">
        <authorList>
            <person name="Peterson S.W."/>
        </authorList>
    </citation>
    <scope>NUCLEOTIDE SEQUENCE [LARGE SCALE GENOMIC DNA]</scope>
    <source>
        <strain evidence="6 7">DSM 21481</strain>
    </source>
</reference>
<dbReference type="OrthoDB" id="9806334at2"/>
<dbReference type="STRING" id="526729.SAMN04324258_2516"/>
<evidence type="ECO:0000256" key="3">
    <source>
        <dbReference type="ARBA" id="ARBA00023163"/>
    </source>
</evidence>
<evidence type="ECO:0000313" key="7">
    <source>
        <dbReference type="Proteomes" id="UP000189777"/>
    </source>
</evidence>
<dbReference type="InterPro" id="IPR001647">
    <property type="entry name" value="HTH_TetR"/>
</dbReference>
<dbReference type="RefSeq" id="WP_079574809.1">
    <property type="nucleotide sequence ID" value="NZ_FUZQ01000004.1"/>
</dbReference>
<name>A0A1T5KX41_9MICO</name>
<feature type="DNA-binding region" description="H-T-H motif" evidence="4">
    <location>
        <begin position="28"/>
        <end position="47"/>
    </location>
</feature>
<sequence>MPPPPAARAKVLRAFAELLVESGERSATLEAVADRAGVSKGGLLYHFPSKDALVDGLLDQLGQLTSADVETMRRAPEGAADYLLRTSTVIDGEFGVVYLAASRLAQGAYPRARDVLDEAQAAWTATVREEVGDPVLSRAVSLMGEGLYALASFGASSLDDRDIDDLLVLVREAAAARAAGTDAPA</sequence>
<keyword evidence="3" id="KW-0804">Transcription</keyword>
<keyword evidence="1" id="KW-0805">Transcription regulation</keyword>
<gene>
    <name evidence="6" type="ORF">SAMN04324258_2516</name>
</gene>
<evidence type="ECO:0000259" key="5">
    <source>
        <dbReference type="PROSITE" id="PS50977"/>
    </source>
</evidence>